<gene>
    <name evidence="1" type="ORF">K0M31_000283</name>
</gene>
<sequence>LGSFEFDSAAQETAAVSSGNNWFSLTIVESKGVRRFFLSFLEQIPLIALSPPHFPPSFPSGFTFH</sequence>
<feature type="non-terminal residue" evidence="1">
    <location>
        <position position="65"/>
    </location>
</feature>
<accession>A0AA40GD92</accession>
<feature type="non-terminal residue" evidence="1">
    <location>
        <position position="1"/>
    </location>
</feature>
<comment type="caution">
    <text evidence="1">The sequence shown here is derived from an EMBL/GenBank/DDBJ whole genome shotgun (WGS) entry which is preliminary data.</text>
</comment>
<proteinExistence type="predicted"/>
<reference evidence="1" key="1">
    <citation type="submission" date="2021-10" db="EMBL/GenBank/DDBJ databases">
        <title>Melipona bicolor Genome sequencing and assembly.</title>
        <authorList>
            <person name="Araujo N.S."/>
            <person name="Arias M.C."/>
        </authorList>
    </citation>
    <scope>NUCLEOTIDE SEQUENCE</scope>
    <source>
        <strain evidence="1">USP_2M_L1-L4_2017</strain>
        <tissue evidence="1">Whole body</tissue>
    </source>
</reference>
<evidence type="ECO:0000313" key="1">
    <source>
        <dbReference type="EMBL" id="KAK1135698.1"/>
    </source>
</evidence>
<name>A0AA40GD92_9HYME</name>
<protein>
    <submittedName>
        <fullName evidence="1">Uncharacterized protein</fullName>
    </submittedName>
</protein>
<dbReference type="EMBL" id="JAHYIQ010000001">
    <property type="protein sequence ID" value="KAK1135698.1"/>
    <property type="molecule type" value="Genomic_DNA"/>
</dbReference>
<organism evidence="1 2">
    <name type="scientific">Melipona bicolor</name>
    <dbReference type="NCBI Taxonomy" id="60889"/>
    <lineage>
        <taxon>Eukaryota</taxon>
        <taxon>Metazoa</taxon>
        <taxon>Ecdysozoa</taxon>
        <taxon>Arthropoda</taxon>
        <taxon>Hexapoda</taxon>
        <taxon>Insecta</taxon>
        <taxon>Pterygota</taxon>
        <taxon>Neoptera</taxon>
        <taxon>Endopterygota</taxon>
        <taxon>Hymenoptera</taxon>
        <taxon>Apocrita</taxon>
        <taxon>Aculeata</taxon>
        <taxon>Apoidea</taxon>
        <taxon>Anthophila</taxon>
        <taxon>Apidae</taxon>
        <taxon>Melipona</taxon>
    </lineage>
</organism>
<dbReference type="AlphaFoldDB" id="A0AA40GD92"/>
<keyword evidence="2" id="KW-1185">Reference proteome</keyword>
<dbReference type="Proteomes" id="UP001177670">
    <property type="component" value="Unassembled WGS sequence"/>
</dbReference>
<evidence type="ECO:0000313" key="2">
    <source>
        <dbReference type="Proteomes" id="UP001177670"/>
    </source>
</evidence>